<dbReference type="AlphaFoldDB" id="A0A6A7Y545"/>
<dbReference type="PANTHER" id="PTHR43762">
    <property type="entry name" value="L-GULONOLACTONE OXIDASE"/>
    <property type="match status" value="1"/>
</dbReference>
<dbReference type="PROSITE" id="PS51387">
    <property type="entry name" value="FAD_PCMH"/>
    <property type="match status" value="1"/>
</dbReference>
<keyword evidence="1" id="KW-0285">Flavoprotein</keyword>
<dbReference type="PANTHER" id="PTHR43762:SF1">
    <property type="entry name" value="D-ARABINONO-1,4-LACTONE OXIDASE"/>
    <property type="match status" value="1"/>
</dbReference>
<dbReference type="RefSeq" id="WP_153484766.1">
    <property type="nucleotide sequence ID" value="NZ_VWNA01000001.1"/>
</dbReference>
<feature type="domain" description="FAD-binding PCMH-type" evidence="2">
    <location>
        <begin position="18"/>
        <end position="193"/>
    </location>
</feature>
<dbReference type="Proteomes" id="UP000332515">
    <property type="component" value="Unassembled WGS sequence"/>
</dbReference>
<keyword evidence="4" id="KW-1185">Reference proteome</keyword>
<dbReference type="SUPFAM" id="SSF56176">
    <property type="entry name" value="FAD-binding/transporter-associated domain-like"/>
    <property type="match status" value="1"/>
</dbReference>
<gene>
    <name evidence="3" type="ORF">F0357_16940</name>
</gene>
<comment type="caution">
    <text evidence="3">The sequence shown here is derived from an EMBL/GenBank/DDBJ whole genome shotgun (WGS) entry which is preliminary data.</text>
</comment>
<accession>A0A6A7Y545</accession>
<dbReference type="InterPro" id="IPR006094">
    <property type="entry name" value="Oxid_FAD_bind_N"/>
</dbReference>
<name>A0A6A7Y545_9HYPH</name>
<evidence type="ECO:0000259" key="2">
    <source>
        <dbReference type="PROSITE" id="PS51387"/>
    </source>
</evidence>
<evidence type="ECO:0000313" key="4">
    <source>
        <dbReference type="Proteomes" id="UP000332515"/>
    </source>
</evidence>
<proteinExistence type="predicted"/>
<dbReference type="InterPro" id="IPR016166">
    <property type="entry name" value="FAD-bd_PCMH"/>
</dbReference>
<organism evidence="3 4">
    <name type="scientific">Segnochrobactrum spirostomi</name>
    <dbReference type="NCBI Taxonomy" id="2608987"/>
    <lineage>
        <taxon>Bacteria</taxon>
        <taxon>Pseudomonadati</taxon>
        <taxon>Pseudomonadota</taxon>
        <taxon>Alphaproteobacteria</taxon>
        <taxon>Hyphomicrobiales</taxon>
        <taxon>Segnochrobactraceae</taxon>
        <taxon>Segnochrobactrum</taxon>
    </lineage>
</organism>
<dbReference type="InterPro" id="IPR036318">
    <property type="entry name" value="FAD-bd_PCMH-like_sf"/>
</dbReference>
<evidence type="ECO:0000313" key="3">
    <source>
        <dbReference type="EMBL" id="MQT14300.1"/>
    </source>
</evidence>
<dbReference type="Pfam" id="PF01565">
    <property type="entry name" value="FAD_binding_4"/>
    <property type="match status" value="1"/>
</dbReference>
<dbReference type="GO" id="GO:0016899">
    <property type="term" value="F:oxidoreductase activity, acting on the CH-OH group of donors, oxygen as acceptor"/>
    <property type="evidence" value="ECO:0007669"/>
    <property type="project" value="InterPro"/>
</dbReference>
<dbReference type="Gene3D" id="3.30.465.10">
    <property type="match status" value="1"/>
</dbReference>
<dbReference type="GO" id="GO:0071949">
    <property type="term" value="F:FAD binding"/>
    <property type="evidence" value="ECO:0007669"/>
    <property type="project" value="InterPro"/>
</dbReference>
<dbReference type="InterPro" id="IPR016169">
    <property type="entry name" value="FAD-bd_PCMH_sub2"/>
</dbReference>
<sequence>MTDIRDAWTTEVASWGGVARPRHLVLRPGTRAEARAIVADDSRLPLLAHGCGRSYGDVALNPEGRLVQMTGLDRFIAFDRDTGLLTCEAGVRLADILDAVCRPEPDGGGWFLPVSPGTRFVTVAGAIANDVHGKNHHGFGTFGRHVAAIELARSDGSVETITPESHPDLFAATIGGLGLTGLILSATIRLRRVAGTALEAEDIRFDDLDAFFALADGSEAWEYTAAWIDCLATGTATGRGIFSRARHAPGRAAVPPALRPRKAVPLTPPVSLVGGLSLKAFNALYWRKLGLRERVLKTGSYEPVFYPLDAIGSWNRLYGPKGFYQFQCVVPPGADGRAAIAEMLRVIAQSGQGSMLAVLKTFGDLPSPGLLSFPKPGITLALDFPNRGPETLALLARLEAVTIEAEGRIYPAKDSCMSAASFTRGYPAKADFQRWIDPAFSSAFARRVGLIGEGSRA</sequence>
<reference evidence="3 4" key="1">
    <citation type="submission" date="2019-09" db="EMBL/GenBank/DDBJ databases">
        <title>Segnochrobactrum spirostomi gen. nov., sp. nov., isolated from the ciliate Spirostomum cf. yagiui and description of a novel family, Segnochrobactraceae fam. nov. within the order Rhizobiales of the class Alphaproteobacteria.</title>
        <authorList>
            <person name="Akter S."/>
            <person name="Shazib S.U.A."/>
            <person name="Shin M.K."/>
        </authorList>
    </citation>
    <scope>NUCLEOTIDE SEQUENCE [LARGE SCALE GENOMIC DNA]</scope>
    <source>
        <strain evidence="3 4">Sp-1</strain>
    </source>
</reference>
<evidence type="ECO:0000256" key="1">
    <source>
        <dbReference type="ARBA" id="ARBA00022827"/>
    </source>
</evidence>
<dbReference type="EMBL" id="VWNA01000001">
    <property type="protein sequence ID" value="MQT14300.1"/>
    <property type="molecule type" value="Genomic_DNA"/>
</dbReference>
<keyword evidence="1" id="KW-0274">FAD</keyword>
<dbReference type="InterPro" id="IPR010031">
    <property type="entry name" value="FAD_lactone_oxidase-like"/>
</dbReference>
<protein>
    <submittedName>
        <fullName evidence="3">FAD-binding oxidoreductase</fullName>
    </submittedName>
</protein>